<evidence type="ECO:0000313" key="3">
    <source>
        <dbReference type="Proteomes" id="UP000235405"/>
    </source>
</evidence>
<dbReference type="Proteomes" id="UP000235405">
    <property type="component" value="Unassembled WGS sequence"/>
</dbReference>
<protein>
    <submittedName>
        <fullName evidence="2">Uncharacterized protein</fullName>
    </submittedName>
</protein>
<dbReference type="EMBL" id="MCSW01000030">
    <property type="protein sequence ID" value="PMF32426.1"/>
    <property type="molecule type" value="Genomic_DNA"/>
</dbReference>
<organism evidence="2 3">
    <name type="scientific">Vibrio splendidus</name>
    <dbReference type="NCBI Taxonomy" id="29497"/>
    <lineage>
        <taxon>Bacteria</taxon>
        <taxon>Pseudomonadati</taxon>
        <taxon>Pseudomonadota</taxon>
        <taxon>Gammaproteobacteria</taxon>
        <taxon>Vibrionales</taxon>
        <taxon>Vibrionaceae</taxon>
        <taxon>Vibrio</taxon>
    </lineage>
</organism>
<sequence>MYLAFRKSRRADASNRDAGCEELEEQIRVCGMRDASNRDVGYEEREEQIRVTEMRDTKSGKSKSELEDKRFDKQ</sequence>
<gene>
    <name evidence="2" type="ORF">BCV19_22455</name>
</gene>
<reference evidence="3" key="1">
    <citation type="submission" date="2016-07" db="EMBL/GenBank/DDBJ databases">
        <title>Nontailed viruses are major unrecognized killers of bacteria in the ocean.</title>
        <authorList>
            <person name="Kauffman K."/>
            <person name="Hussain F."/>
            <person name="Yang J."/>
            <person name="Arevalo P."/>
            <person name="Brown J."/>
            <person name="Cutler M."/>
            <person name="Kelly L."/>
            <person name="Polz M.F."/>
        </authorList>
    </citation>
    <scope>NUCLEOTIDE SEQUENCE [LARGE SCALE GENOMIC DNA]</scope>
    <source>
        <strain evidence="3">10N.286.54.F3</strain>
    </source>
</reference>
<comment type="caution">
    <text evidence="2">The sequence shown here is derived from an EMBL/GenBank/DDBJ whole genome shotgun (WGS) entry which is preliminary data.</text>
</comment>
<accession>A0A2N7CJT0</accession>
<proteinExistence type="predicted"/>
<name>A0A2N7CJT0_VIBSP</name>
<dbReference type="AlphaFoldDB" id="A0A2N7CJT0"/>
<evidence type="ECO:0000256" key="1">
    <source>
        <dbReference type="SAM" id="MobiDB-lite"/>
    </source>
</evidence>
<evidence type="ECO:0000313" key="2">
    <source>
        <dbReference type="EMBL" id="PMF32426.1"/>
    </source>
</evidence>
<feature type="region of interest" description="Disordered" evidence="1">
    <location>
        <begin position="37"/>
        <end position="74"/>
    </location>
</feature>